<dbReference type="EMBL" id="BTGC01000008">
    <property type="protein sequence ID" value="GMM52403.1"/>
    <property type="molecule type" value="Genomic_DNA"/>
</dbReference>
<feature type="domain" description="DUF4110" evidence="3">
    <location>
        <begin position="541"/>
        <end position="623"/>
    </location>
</feature>
<dbReference type="InterPro" id="IPR052588">
    <property type="entry name" value="Kelch_domain_protein"/>
</dbReference>
<sequence>MAKKDKAAKAAKRQRGLEKSLKNQKKSASKSKKLNAKLGEEDEDIDEMLARFAQKQEDFEKVEIENCERPSKRQNATLSPNPVNARELILFGGETLTKDGAAQFFNDLYIYNTYSNTWKQAKSANSPLPRSSHAICAHPSGVLVMHGGEFSSPKQSTFHHYGDTWVLDASTREWTKVDIRNGQSSPQPRSGHRMCAWKNYILLFGGFRDLSDSTSYLGDLWAFDVTEYEWTKIEFPKTLSVPEARSGHSFLATNEGAVLFGGYTKVKASKGQQKGKILQDSWVLHMKADLENIKWERRKKGAYAPSPRIGFQLAPHRPGSGKGVMFGGVYDTEETEENLKSLFYNNLYSYQSETNRWYELRMRNIKQKQEVRSKVSNSKSNEEDLEKNLSQILKNLNIDLDEMIDDAEINPELSAENSTEEKAEFQVRLNPPHPRFNSAVCVQQDIFYIYCGQFEDGDSEYTFDSFYAVDLGKLDGYKVIWEEEHIAANEARDEEEDDEEDDDEDDEDDEGEEPVDEVLVAESEDVEVEEGDSTEAEDEKDLRPWLPHPKPFETISNFYRNHLEVFVQYALNDEPEARGKDLKKFAFEMARDRWWERREHVQGAEEELEDLGGVEDVVNKNRSGRR</sequence>
<protein>
    <submittedName>
        <fullName evidence="4">Kel3 protein</fullName>
    </submittedName>
</protein>
<feature type="compositionally biased region" description="Acidic residues" evidence="2">
    <location>
        <begin position="492"/>
        <end position="516"/>
    </location>
</feature>
<dbReference type="SUPFAM" id="SSF117281">
    <property type="entry name" value="Kelch motif"/>
    <property type="match status" value="1"/>
</dbReference>
<dbReference type="PANTHER" id="PTHR46063">
    <property type="entry name" value="KELCH DOMAIN-CONTAINING PROTEIN"/>
    <property type="match status" value="1"/>
</dbReference>
<organism evidence="4 5">
    <name type="scientific">Starmerella bacillaris</name>
    <name type="common">Yeast</name>
    <name type="synonym">Candida zemplinina</name>
    <dbReference type="NCBI Taxonomy" id="1247836"/>
    <lineage>
        <taxon>Eukaryota</taxon>
        <taxon>Fungi</taxon>
        <taxon>Dikarya</taxon>
        <taxon>Ascomycota</taxon>
        <taxon>Saccharomycotina</taxon>
        <taxon>Dipodascomycetes</taxon>
        <taxon>Dipodascales</taxon>
        <taxon>Trichomonascaceae</taxon>
        <taxon>Starmerella</taxon>
    </lineage>
</organism>
<dbReference type="Proteomes" id="UP001362899">
    <property type="component" value="Unassembled WGS sequence"/>
</dbReference>
<feature type="compositionally biased region" description="Acidic residues" evidence="2">
    <location>
        <begin position="522"/>
        <end position="539"/>
    </location>
</feature>
<dbReference type="InterPro" id="IPR015915">
    <property type="entry name" value="Kelch-typ_b-propeller"/>
</dbReference>
<dbReference type="Gene3D" id="2.120.10.80">
    <property type="entry name" value="Kelch-type beta propeller"/>
    <property type="match status" value="1"/>
</dbReference>
<evidence type="ECO:0000259" key="3">
    <source>
        <dbReference type="Pfam" id="PF13422"/>
    </source>
</evidence>
<dbReference type="Pfam" id="PF24681">
    <property type="entry name" value="Kelch_KLHDC2_KLHL20_DRC7"/>
    <property type="match status" value="1"/>
</dbReference>
<reference evidence="4 5" key="1">
    <citation type="journal article" date="2023" name="Elife">
        <title>Identification of key yeast species and microbe-microbe interactions impacting larval growth of Drosophila in the wild.</title>
        <authorList>
            <person name="Mure A."/>
            <person name="Sugiura Y."/>
            <person name="Maeda R."/>
            <person name="Honda K."/>
            <person name="Sakurai N."/>
            <person name="Takahashi Y."/>
            <person name="Watada M."/>
            <person name="Katoh T."/>
            <person name="Gotoh A."/>
            <person name="Gotoh Y."/>
            <person name="Taniguchi I."/>
            <person name="Nakamura K."/>
            <person name="Hayashi T."/>
            <person name="Katayama T."/>
            <person name="Uemura T."/>
            <person name="Hattori Y."/>
        </authorList>
    </citation>
    <scope>NUCLEOTIDE SEQUENCE [LARGE SCALE GENOMIC DNA]</scope>
    <source>
        <strain evidence="4 5">SB-73</strain>
    </source>
</reference>
<keyword evidence="5" id="KW-1185">Reference proteome</keyword>
<evidence type="ECO:0000256" key="2">
    <source>
        <dbReference type="SAM" id="MobiDB-lite"/>
    </source>
</evidence>
<dbReference type="Pfam" id="PF13422">
    <property type="entry name" value="DUF4110"/>
    <property type="match status" value="1"/>
</dbReference>
<gene>
    <name evidence="4" type="ORF">DASB73_033660</name>
</gene>
<dbReference type="AlphaFoldDB" id="A0AAV5RML6"/>
<feature type="compositionally biased region" description="Basic residues" evidence="2">
    <location>
        <begin position="22"/>
        <end position="35"/>
    </location>
</feature>
<evidence type="ECO:0000313" key="5">
    <source>
        <dbReference type="Proteomes" id="UP001362899"/>
    </source>
</evidence>
<proteinExistence type="predicted"/>
<name>A0AAV5RML6_STABA</name>
<feature type="region of interest" description="Disordered" evidence="2">
    <location>
        <begin position="1"/>
        <end position="40"/>
    </location>
</feature>
<dbReference type="InterPro" id="IPR025183">
    <property type="entry name" value="DUF4110"/>
</dbReference>
<evidence type="ECO:0000313" key="4">
    <source>
        <dbReference type="EMBL" id="GMM52403.1"/>
    </source>
</evidence>
<keyword evidence="1" id="KW-0175">Coiled coil</keyword>
<comment type="caution">
    <text evidence="4">The sequence shown here is derived from an EMBL/GenBank/DDBJ whole genome shotgun (WGS) entry which is preliminary data.</text>
</comment>
<dbReference type="PANTHER" id="PTHR46063:SF1">
    <property type="entry name" value="KELCH DOMAIN-CONTAINING PROTEIN 4"/>
    <property type="match status" value="1"/>
</dbReference>
<feature type="coiled-coil region" evidence="1">
    <location>
        <begin position="368"/>
        <end position="406"/>
    </location>
</feature>
<evidence type="ECO:0000256" key="1">
    <source>
        <dbReference type="SAM" id="Coils"/>
    </source>
</evidence>
<feature type="region of interest" description="Disordered" evidence="2">
    <location>
        <begin position="487"/>
        <end position="545"/>
    </location>
</feature>
<accession>A0AAV5RML6</accession>